<evidence type="ECO:0000313" key="1">
    <source>
        <dbReference type="EMBL" id="SQH75411.1"/>
    </source>
</evidence>
<sequence>MGKGDIITNPSPIKLDTNTIPYKYLVSSETLSFFNSRHIDEEMVIPF</sequence>
<accession>A0A330LZT8</accession>
<protein>
    <submittedName>
        <fullName evidence="1">Uncharacterized protein</fullName>
    </submittedName>
</protein>
<evidence type="ECO:0000313" key="2">
    <source>
        <dbReference type="Proteomes" id="UP000250123"/>
    </source>
</evidence>
<gene>
    <name evidence="1" type="ORF">SHEWBE_1445</name>
</gene>
<dbReference type="AlphaFoldDB" id="A0A330LZT8"/>
<proteinExistence type="predicted"/>
<dbReference type="EMBL" id="LS483452">
    <property type="protein sequence ID" value="SQH75411.1"/>
    <property type="molecule type" value="Genomic_DNA"/>
</dbReference>
<dbReference type="KEGG" id="sbk:SHEWBE_1445"/>
<name>A0A330LZT8_9GAMM</name>
<organism evidence="1 2">
    <name type="scientific">Shewanella benthica</name>
    <dbReference type="NCBI Taxonomy" id="43661"/>
    <lineage>
        <taxon>Bacteria</taxon>
        <taxon>Pseudomonadati</taxon>
        <taxon>Pseudomonadota</taxon>
        <taxon>Gammaproteobacteria</taxon>
        <taxon>Alteromonadales</taxon>
        <taxon>Shewanellaceae</taxon>
        <taxon>Shewanella</taxon>
    </lineage>
</organism>
<reference evidence="2" key="1">
    <citation type="submission" date="2018-06" db="EMBL/GenBank/DDBJ databases">
        <authorList>
            <person name="Cea G.-C."/>
            <person name="William W."/>
        </authorList>
    </citation>
    <scope>NUCLEOTIDE SEQUENCE [LARGE SCALE GENOMIC DNA]</scope>
    <source>
        <strain evidence="2">DB21MT-2</strain>
    </source>
</reference>
<dbReference type="Proteomes" id="UP000250123">
    <property type="component" value="Chromosome SHEWBE"/>
</dbReference>